<comment type="subcellular location">
    <subcellularLocation>
        <location evidence="1">Cell membrane</location>
        <topology evidence="1">Multi-pass membrane protein</topology>
    </subcellularLocation>
</comment>
<keyword evidence="4 5" id="KW-0472">Membrane</keyword>
<feature type="transmembrane region" description="Helical" evidence="5">
    <location>
        <begin position="225"/>
        <end position="247"/>
    </location>
</feature>
<dbReference type="PANTHER" id="PTHR23508">
    <property type="entry name" value="CARBOXYLIC ACID TRANSPORTER PROTEIN HOMOLOG"/>
    <property type="match status" value="1"/>
</dbReference>
<feature type="transmembrane region" description="Helical" evidence="5">
    <location>
        <begin position="105"/>
        <end position="125"/>
    </location>
</feature>
<dbReference type="RefSeq" id="WP_210871174.1">
    <property type="nucleotide sequence ID" value="NZ_JAGPNL010000002.1"/>
</dbReference>
<name>A0A940XGR1_9ACTN</name>
<dbReference type="InterPro" id="IPR005829">
    <property type="entry name" value="Sugar_transporter_CS"/>
</dbReference>
<evidence type="ECO:0000313" key="8">
    <source>
        <dbReference type="Proteomes" id="UP000677875"/>
    </source>
</evidence>
<dbReference type="PANTHER" id="PTHR23508:SF10">
    <property type="entry name" value="CARBOXYLIC ACID TRANSPORTER PROTEIN HOMOLOG"/>
    <property type="match status" value="1"/>
</dbReference>
<accession>A0A940XGR1</accession>
<keyword evidence="2 5" id="KW-0812">Transmembrane</keyword>
<evidence type="ECO:0000256" key="4">
    <source>
        <dbReference type="ARBA" id="ARBA00023136"/>
    </source>
</evidence>
<dbReference type="InterPro" id="IPR020846">
    <property type="entry name" value="MFS_dom"/>
</dbReference>
<feature type="domain" description="Major facilitator superfamily (MFS) profile" evidence="6">
    <location>
        <begin position="14"/>
        <end position="403"/>
    </location>
</feature>
<dbReference type="InterPro" id="IPR011701">
    <property type="entry name" value="MFS"/>
</dbReference>
<evidence type="ECO:0000256" key="1">
    <source>
        <dbReference type="ARBA" id="ARBA00004651"/>
    </source>
</evidence>
<proteinExistence type="predicted"/>
<dbReference type="PROSITE" id="PS00216">
    <property type="entry name" value="SUGAR_TRANSPORT_1"/>
    <property type="match status" value="1"/>
</dbReference>
<feature type="transmembrane region" description="Helical" evidence="5">
    <location>
        <begin position="289"/>
        <end position="307"/>
    </location>
</feature>
<evidence type="ECO:0000313" key="7">
    <source>
        <dbReference type="EMBL" id="MBQ0827137.1"/>
    </source>
</evidence>
<feature type="transmembrane region" description="Helical" evidence="5">
    <location>
        <begin position="80"/>
        <end position="99"/>
    </location>
</feature>
<dbReference type="AlphaFoldDB" id="A0A940XGR1"/>
<feature type="transmembrane region" description="Helical" evidence="5">
    <location>
        <begin position="12"/>
        <end position="32"/>
    </location>
</feature>
<gene>
    <name evidence="7" type="ORF">J5Y05_11515</name>
</gene>
<reference evidence="7" key="1">
    <citation type="submission" date="2021-04" db="EMBL/GenBank/DDBJ databases">
        <title>Genome seq and assembly of Streptomyces sp. RG38.</title>
        <authorList>
            <person name="Chhetri G."/>
        </authorList>
    </citation>
    <scope>NUCLEOTIDE SEQUENCE</scope>
    <source>
        <strain evidence="7">RG38</strain>
    </source>
</reference>
<dbReference type="Gene3D" id="1.20.1250.20">
    <property type="entry name" value="MFS general substrate transporter like domains"/>
    <property type="match status" value="2"/>
</dbReference>
<dbReference type="GO" id="GO:0046943">
    <property type="term" value="F:carboxylic acid transmembrane transporter activity"/>
    <property type="evidence" value="ECO:0007669"/>
    <property type="project" value="TreeGrafter"/>
</dbReference>
<dbReference type="EMBL" id="JAGPNL010000002">
    <property type="protein sequence ID" value="MBQ0827137.1"/>
    <property type="molecule type" value="Genomic_DNA"/>
</dbReference>
<sequence length="423" mass="44446">MTTKEYDVRYERSAVLLLSLGFGLVGLDRWIISPLFPSMMKELGLNYQDLGNIIGVLGLAWGASSLLMGGLSDRLGRRKILVASIVFFSVCSLLTGLVGGLFSLLMVRVIMGVTEGAFTPTAVAATAEASRPQRRGLNMGMQQSTFALFGVGLGPIIATQLLRILPSWHWVFGIMLLPGLVLAWFVFRTIREPHQLPAFESAVVSTSAGEKPRWLDVFRYRNIRLAILALCGAMTCIFVLSAMVPSYLVDHQGIGTTQMGVIASGIGFGAFAGQLVIPGLSDRFGRKPVVVAALLMAMAMLIGFIFQGPVVPLLFLLLFFIAFGANGCLALLAGTITVESVPAGLMGAAAGTVMGVAEIFGGGVAPSVAGYLAQNHGIQTVLYLALGGLVLCVVAASFLKETAPKKAGLPDLADPAAKAPAGA</sequence>
<dbReference type="PROSITE" id="PS50850">
    <property type="entry name" value="MFS"/>
    <property type="match status" value="1"/>
</dbReference>
<feature type="transmembrane region" description="Helical" evidence="5">
    <location>
        <begin position="168"/>
        <end position="187"/>
    </location>
</feature>
<organism evidence="7 8">
    <name type="scientific">Streptomyces tagetis</name>
    <dbReference type="NCBI Taxonomy" id="2820809"/>
    <lineage>
        <taxon>Bacteria</taxon>
        <taxon>Bacillati</taxon>
        <taxon>Actinomycetota</taxon>
        <taxon>Actinomycetes</taxon>
        <taxon>Kitasatosporales</taxon>
        <taxon>Streptomycetaceae</taxon>
        <taxon>Streptomyces</taxon>
    </lineage>
</organism>
<keyword evidence="3 5" id="KW-1133">Transmembrane helix</keyword>
<dbReference type="InterPro" id="IPR036259">
    <property type="entry name" value="MFS_trans_sf"/>
</dbReference>
<comment type="caution">
    <text evidence="7">The sequence shown here is derived from an EMBL/GenBank/DDBJ whole genome shotgun (WGS) entry which is preliminary data.</text>
</comment>
<feature type="transmembrane region" description="Helical" evidence="5">
    <location>
        <begin position="313"/>
        <end position="333"/>
    </location>
</feature>
<evidence type="ECO:0000256" key="3">
    <source>
        <dbReference type="ARBA" id="ARBA00022989"/>
    </source>
</evidence>
<evidence type="ECO:0000256" key="2">
    <source>
        <dbReference type="ARBA" id="ARBA00022692"/>
    </source>
</evidence>
<dbReference type="Pfam" id="PF07690">
    <property type="entry name" value="MFS_1"/>
    <property type="match status" value="1"/>
</dbReference>
<dbReference type="Proteomes" id="UP000677875">
    <property type="component" value="Unassembled WGS sequence"/>
</dbReference>
<feature type="transmembrane region" description="Helical" evidence="5">
    <location>
        <begin position="52"/>
        <end position="71"/>
    </location>
</feature>
<dbReference type="GO" id="GO:0005886">
    <property type="term" value="C:plasma membrane"/>
    <property type="evidence" value="ECO:0007669"/>
    <property type="project" value="UniProtKB-SubCell"/>
</dbReference>
<feature type="transmembrane region" description="Helical" evidence="5">
    <location>
        <begin position="345"/>
        <end position="369"/>
    </location>
</feature>
<evidence type="ECO:0000256" key="5">
    <source>
        <dbReference type="SAM" id="Phobius"/>
    </source>
</evidence>
<feature type="transmembrane region" description="Helical" evidence="5">
    <location>
        <begin position="259"/>
        <end position="277"/>
    </location>
</feature>
<dbReference type="SUPFAM" id="SSF103473">
    <property type="entry name" value="MFS general substrate transporter"/>
    <property type="match status" value="1"/>
</dbReference>
<feature type="transmembrane region" description="Helical" evidence="5">
    <location>
        <begin position="146"/>
        <end position="162"/>
    </location>
</feature>
<feature type="transmembrane region" description="Helical" evidence="5">
    <location>
        <begin position="381"/>
        <end position="399"/>
    </location>
</feature>
<protein>
    <submittedName>
        <fullName evidence="7">MFS transporter</fullName>
    </submittedName>
</protein>
<keyword evidence="8" id="KW-1185">Reference proteome</keyword>
<evidence type="ECO:0000259" key="6">
    <source>
        <dbReference type="PROSITE" id="PS50850"/>
    </source>
</evidence>